<dbReference type="Pfam" id="PF02958">
    <property type="entry name" value="EcKL"/>
    <property type="match status" value="1"/>
</dbReference>
<dbReference type="OrthoDB" id="411145at2759"/>
<evidence type="ECO:0000259" key="1">
    <source>
        <dbReference type="Pfam" id="PF13847"/>
    </source>
</evidence>
<feature type="domain" description="Methyltransferase" evidence="1">
    <location>
        <begin position="39"/>
        <end position="150"/>
    </location>
</feature>
<dbReference type="GO" id="GO:0032259">
    <property type="term" value="P:methylation"/>
    <property type="evidence" value="ECO:0007669"/>
    <property type="project" value="UniProtKB-KW"/>
</dbReference>
<dbReference type="InterPro" id="IPR029063">
    <property type="entry name" value="SAM-dependent_MTases_sf"/>
</dbReference>
<dbReference type="Pfam" id="PF13847">
    <property type="entry name" value="Methyltransf_31"/>
    <property type="match status" value="1"/>
</dbReference>
<dbReference type="AlphaFoldDB" id="A0A0M8N053"/>
<organism evidence="2 3">
    <name type="scientific">Escovopsis weberi</name>
    <dbReference type="NCBI Taxonomy" id="150374"/>
    <lineage>
        <taxon>Eukaryota</taxon>
        <taxon>Fungi</taxon>
        <taxon>Dikarya</taxon>
        <taxon>Ascomycota</taxon>
        <taxon>Pezizomycotina</taxon>
        <taxon>Sordariomycetes</taxon>
        <taxon>Hypocreomycetidae</taxon>
        <taxon>Hypocreales</taxon>
        <taxon>Hypocreaceae</taxon>
        <taxon>Escovopsis</taxon>
    </lineage>
</organism>
<reference evidence="2 3" key="1">
    <citation type="submission" date="2015-07" db="EMBL/GenBank/DDBJ databases">
        <title>The genome of the fungus Escovopsis weberi, a specialized disease agent of ant agriculture.</title>
        <authorList>
            <person name="de Man T.J."/>
            <person name="Stajich J.E."/>
            <person name="Kubicek C.P."/>
            <person name="Chenthamara K."/>
            <person name="Atanasova L."/>
            <person name="Druzhinina I.S."/>
            <person name="Birnbaum S."/>
            <person name="Barribeau S.M."/>
            <person name="Teiling C."/>
            <person name="Suen G."/>
            <person name="Currie C."/>
            <person name="Gerardo N.M."/>
        </authorList>
    </citation>
    <scope>NUCLEOTIDE SEQUENCE [LARGE SCALE GENOMIC DNA]</scope>
</reference>
<dbReference type="InterPro" id="IPR053173">
    <property type="entry name" value="SAM-binding_MTase"/>
</dbReference>
<dbReference type="CDD" id="cd02440">
    <property type="entry name" value="AdoMet_MTases"/>
    <property type="match status" value="1"/>
</dbReference>
<keyword evidence="2" id="KW-0489">Methyltransferase</keyword>
<dbReference type="InterPro" id="IPR004119">
    <property type="entry name" value="EcKL"/>
</dbReference>
<protein>
    <submittedName>
        <fullName evidence="2">Putative methyltransferase</fullName>
    </submittedName>
</protein>
<sequence>MASYGFTSNTTFEDTLMWRTLDDCVPYMPSILDKLPPNFVLLDVGCGPGTITCDFASRYPSATILGFDYSPHLVEVAKKWAQEKGVSNVRFAVGDVLDLPALARQPGFEAVLGGCDVVHAHQVLLHSTDIVQMLRKMREAAKPEGGYVCSRDLDCNSLGQVPYVQNIDVLWCVTQKVFESNGSKISSVGDAADAVEAGFDKEKVSLTVANWDFRTDEAKRNVMNIIVTSVKDPKKVAQTMLSWLDLELISCTQLQALWAGYGHICAVQARPAKSKPIPESWQPFSTGGATVHLILKLIAPAASARGVRGAGEAEDEDDDEGHLRKMLSYRVEQCFYDEVAPRLGRAGAPVAACLASTRAMPDLARRDGIQDLTATLMSDLRLQYPLAGEKRAMLSETQVDACLDWLAAFHAASWKWTPAPMHAFVLPPLEEIRRKDRGTSLWLNGGYTYLATRRDEYGSLARDRASEWHDAFCVPEEGPGSASVAEKVARFLTPTGRAFEMYIHGDVKSENLFSTTAGDRVAFFDFQYVGLGLGVCDLAKLFTCSVPLEMLADSAPQKQKRAQARKLGMSEGERALLERYRAALMRGRPKGKTFEYGWDELVRHWETALVDWCRFQASWGFWGNTAWLQARVRAILGDEGWRAWLDSNQ</sequence>
<dbReference type="PANTHER" id="PTHR45128:SF1">
    <property type="entry name" value="S-ADENOSYLMETHIONINE-DEPENDENT METHYLTRANSFERASE RV2258C"/>
    <property type="match status" value="1"/>
</dbReference>
<proteinExistence type="predicted"/>
<dbReference type="PANTHER" id="PTHR45128">
    <property type="entry name" value="METHYLTRANSFERASE TYPE 11"/>
    <property type="match status" value="1"/>
</dbReference>
<dbReference type="GO" id="GO:0008168">
    <property type="term" value="F:methyltransferase activity"/>
    <property type="evidence" value="ECO:0007669"/>
    <property type="project" value="UniProtKB-KW"/>
</dbReference>
<dbReference type="Proteomes" id="UP000053831">
    <property type="component" value="Unassembled WGS sequence"/>
</dbReference>
<keyword evidence="3" id="KW-1185">Reference proteome</keyword>
<evidence type="ECO:0000313" key="3">
    <source>
        <dbReference type="Proteomes" id="UP000053831"/>
    </source>
</evidence>
<gene>
    <name evidence="2" type="ORF">ESCO_005843</name>
</gene>
<keyword evidence="2" id="KW-0808">Transferase</keyword>
<evidence type="ECO:0000313" key="2">
    <source>
        <dbReference type="EMBL" id="KOS17011.1"/>
    </source>
</evidence>
<dbReference type="STRING" id="150374.A0A0M8N053"/>
<dbReference type="SUPFAM" id="SSF53335">
    <property type="entry name" value="S-adenosyl-L-methionine-dependent methyltransferases"/>
    <property type="match status" value="1"/>
</dbReference>
<accession>A0A0M8N053</accession>
<name>A0A0M8N053_ESCWE</name>
<comment type="caution">
    <text evidence="2">The sequence shown here is derived from an EMBL/GenBank/DDBJ whole genome shotgun (WGS) entry which is preliminary data.</text>
</comment>
<dbReference type="InterPro" id="IPR011009">
    <property type="entry name" value="Kinase-like_dom_sf"/>
</dbReference>
<dbReference type="EMBL" id="LGSR01000028">
    <property type="protein sequence ID" value="KOS17011.1"/>
    <property type="molecule type" value="Genomic_DNA"/>
</dbReference>
<dbReference type="SUPFAM" id="SSF56112">
    <property type="entry name" value="Protein kinase-like (PK-like)"/>
    <property type="match status" value="1"/>
</dbReference>
<dbReference type="InterPro" id="IPR025714">
    <property type="entry name" value="Methyltranfer_dom"/>
</dbReference>
<dbReference type="Gene3D" id="3.90.1200.10">
    <property type="match status" value="1"/>
</dbReference>
<dbReference type="Gene3D" id="3.40.50.150">
    <property type="entry name" value="Vaccinia Virus protein VP39"/>
    <property type="match status" value="1"/>
</dbReference>